<dbReference type="RefSeq" id="WP_138188943.1">
    <property type="nucleotide sequence ID" value="NZ_LS992241.1"/>
</dbReference>
<keyword evidence="1" id="KW-0805">Transcription regulation</keyword>
<dbReference type="Proteomes" id="UP000304148">
    <property type="component" value="Chromosome"/>
</dbReference>
<proteinExistence type="predicted"/>
<evidence type="ECO:0000256" key="1">
    <source>
        <dbReference type="ARBA" id="ARBA00023015"/>
    </source>
</evidence>
<dbReference type="PANTHER" id="PTHR42756">
    <property type="entry name" value="TRANSCRIPTIONAL REGULATOR, MARR"/>
    <property type="match status" value="1"/>
</dbReference>
<dbReference type="AlphaFoldDB" id="A0A383RLX7"/>
<dbReference type="PANTHER" id="PTHR42756:SF1">
    <property type="entry name" value="TRANSCRIPTIONAL REPRESSOR OF EMRAB OPERON"/>
    <property type="match status" value="1"/>
</dbReference>
<dbReference type="InterPro" id="IPR036390">
    <property type="entry name" value="WH_DNA-bd_sf"/>
</dbReference>
<gene>
    <name evidence="5" type="ORF">PBLR_15736</name>
</gene>
<organism evidence="5 6">
    <name type="scientific">Paenibacillus alvei</name>
    <name type="common">Bacillus alvei</name>
    <dbReference type="NCBI Taxonomy" id="44250"/>
    <lineage>
        <taxon>Bacteria</taxon>
        <taxon>Bacillati</taxon>
        <taxon>Bacillota</taxon>
        <taxon>Bacilli</taxon>
        <taxon>Bacillales</taxon>
        <taxon>Paenibacillaceae</taxon>
        <taxon>Paenibacillus</taxon>
    </lineage>
</organism>
<evidence type="ECO:0000259" key="4">
    <source>
        <dbReference type="PROSITE" id="PS50995"/>
    </source>
</evidence>
<dbReference type="InterPro" id="IPR036388">
    <property type="entry name" value="WH-like_DNA-bd_sf"/>
</dbReference>
<evidence type="ECO:0000256" key="2">
    <source>
        <dbReference type="ARBA" id="ARBA00023125"/>
    </source>
</evidence>
<dbReference type="PROSITE" id="PS50995">
    <property type="entry name" value="HTH_MARR_2"/>
    <property type="match status" value="1"/>
</dbReference>
<keyword evidence="3" id="KW-0804">Transcription</keyword>
<sequence length="150" mass="17319">MEDTYLDSLEVLLSQVVRAYNNEMMKKVQDVGIHPGQLPMLFLLSDQDGRSQKELVEKAKIKPATVTVMLNRLEKAGLIERRADEEDLRVSRVYLLPRGKEAVGHVRKAVKEVEQQCFQGFREEEKILLRRFLLHMHHNLSAHDDEGLGE</sequence>
<dbReference type="Pfam" id="PF01047">
    <property type="entry name" value="MarR"/>
    <property type="match status" value="1"/>
</dbReference>
<dbReference type="GO" id="GO:0003677">
    <property type="term" value="F:DNA binding"/>
    <property type="evidence" value="ECO:0007669"/>
    <property type="project" value="UniProtKB-KW"/>
</dbReference>
<keyword evidence="2" id="KW-0238">DNA-binding</keyword>
<dbReference type="EMBL" id="LS992241">
    <property type="protein sequence ID" value="SYX87306.1"/>
    <property type="molecule type" value="Genomic_DNA"/>
</dbReference>
<dbReference type="Gene3D" id="1.10.10.10">
    <property type="entry name" value="Winged helix-like DNA-binding domain superfamily/Winged helix DNA-binding domain"/>
    <property type="match status" value="1"/>
</dbReference>
<feature type="domain" description="HTH marR-type" evidence="4">
    <location>
        <begin position="6"/>
        <end position="138"/>
    </location>
</feature>
<dbReference type="GO" id="GO:0003700">
    <property type="term" value="F:DNA-binding transcription factor activity"/>
    <property type="evidence" value="ECO:0007669"/>
    <property type="project" value="InterPro"/>
</dbReference>
<evidence type="ECO:0000256" key="3">
    <source>
        <dbReference type="ARBA" id="ARBA00023163"/>
    </source>
</evidence>
<evidence type="ECO:0000313" key="5">
    <source>
        <dbReference type="EMBL" id="SYX87306.1"/>
    </source>
</evidence>
<reference evidence="6" key="1">
    <citation type="submission" date="2018-08" db="EMBL/GenBank/DDBJ databases">
        <authorList>
            <person name="Chevrot R."/>
        </authorList>
    </citation>
    <scope>NUCLEOTIDE SEQUENCE [LARGE SCALE GENOMIC DNA]</scope>
</reference>
<dbReference type="SUPFAM" id="SSF46785">
    <property type="entry name" value="Winged helix' DNA-binding domain"/>
    <property type="match status" value="1"/>
</dbReference>
<name>A0A383RLX7_PAEAL</name>
<dbReference type="PRINTS" id="PR00598">
    <property type="entry name" value="HTHMARR"/>
</dbReference>
<evidence type="ECO:0000313" key="6">
    <source>
        <dbReference type="Proteomes" id="UP000304148"/>
    </source>
</evidence>
<protein>
    <recommendedName>
        <fullName evidence="4">HTH marR-type domain-containing protein</fullName>
    </recommendedName>
</protein>
<dbReference type="SMART" id="SM00347">
    <property type="entry name" value="HTH_MARR"/>
    <property type="match status" value="1"/>
</dbReference>
<dbReference type="InterPro" id="IPR000835">
    <property type="entry name" value="HTH_MarR-typ"/>
</dbReference>
<accession>A0A383RLX7</accession>